<keyword evidence="5 6" id="KW-0539">Nucleus</keyword>
<dbReference type="AlphaFoldDB" id="H2ZM18"/>
<feature type="domain" description="Grh/CP2 DB" evidence="7">
    <location>
        <begin position="210"/>
        <end position="450"/>
    </location>
</feature>
<keyword evidence="3 6" id="KW-0238">DNA-binding</keyword>
<evidence type="ECO:0000259" key="7">
    <source>
        <dbReference type="PROSITE" id="PS51968"/>
    </source>
</evidence>
<dbReference type="GO" id="GO:0000978">
    <property type="term" value="F:RNA polymerase II cis-regulatory region sequence-specific DNA binding"/>
    <property type="evidence" value="ECO:0007669"/>
    <property type="project" value="TreeGrafter"/>
</dbReference>
<reference evidence="8" key="3">
    <citation type="submission" date="2025-09" db="UniProtKB">
        <authorList>
            <consortium name="Ensembl"/>
        </authorList>
    </citation>
    <scope>IDENTIFICATION</scope>
</reference>
<dbReference type="Pfam" id="PF04516">
    <property type="entry name" value="CP2"/>
    <property type="match status" value="1"/>
</dbReference>
<dbReference type="PROSITE" id="PS51968">
    <property type="entry name" value="GRH_CP2_DB"/>
    <property type="match status" value="1"/>
</dbReference>
<organism evidence="8 9">
    <name type="scientific">Ciona savignyi</name>
    <name type="common">Pacific transparent sea squirt</name>
    <dbReference type="NCBI Taxonomy" id="51511"/>
    <lineage>
        <taxon>Eukaryota</taxon>
        <taxon>Metazoa</taxon>
        <taxon>Chordata</taxon>
        <taxon>Tunicata</taxon>
        <taxon>Ascidiacea</taxon>
        <taxon>Phlebobranchia</taxon>
        <taxon>Cionidae</taxon>
        <taxon>Ciona</taxon>
    </lineage>
</organism>
<evidence type="ECO:0000256" key="4">
    <source>
        <dbReference type="ARBA" id="ARBA00023163"/>
    </source>
</evidence>
<reference evidence="8" key="2">
    <citation type="submission" date="2025-08" db="UniProtKB">
        <authorList>
            <consortium name="Ensembl"/>
        </authorList>
    </citation>
    <scope>IDENTIFICATION</scope>
</reference>
<dbReference type="Ensembl" id="ENSCSAVT00000018836.1">
    <property type="protein sequence ID" value="ENSCSAVP00000018634.1"/>
    <property type="gene ID" value="ENSCSAVG00000010949.1"/>
</dbReference>
<comment type="subcellular location">
    <subcellularLocation>
        <location evidence="1 6">Nucleus</location>
    </subcellularLocation>
</comment>
<evidence type="ECO:0000256" key="2">
    <source>
        <dbReference type="ARBA" id="ARBA00023015"/>
    </source>
</evidence>
<evidence type="ECO:0000256" key="6">
    <source>
        <dbReference type="PROSITE-ProRule" id="PRU01313"/>
    </source>
</evidence>
<keyword evidence="4" id="KW-0804">Transcription</keyword>
<evidence type="ECO:0000313" key="8">
    <source>
        <dbReference type="Ensembl" id="ENSCSAVP00000018634.1"/>
    </source>
</evidence>
<dbReference type="GeneTree" id="ENSGT00940000170699"/>
<sequence length="589" mass="66861">INPLYTSEDEAWRSYLENPLTAASTAMMSIHGDEDSAAALGILYDYYKVPREKRILAYQPSNKEKQNCRYVIDLMYISSQDGEVTSSTFVREDISGISPLSTTSINPQSENVNSEINVRDHTPDELTSPLLKNFPHSDVITLSTVRPELSALCEVNGLGEYLNIGRTQDIKQLTPDSTYSEAKESPPQITQVGQTKFFKKKFKNRIIFFYREYFEYAMEAPKSLKQKDGEPTMSYINKGQFYCISLRECSGRPWRYQNSRVTSVVQIVFGDGKPEEEQLSHWKYWHARQHTAKQRIIDIADYKESCMISDIDEFAHNAISFSWDVNDVAKIFVSCNCLSTDFSAQKGIKGLPLLLQIDTYIDNRRGVAPAHRGMCQLKVFCDKGAERKIRDEERKAIRKRQRSAVAKGNKIVLITPPPAAGAPGGTPGKRLDVVYFRTVFDYITPSVYFVPEVYSNGSKRLQSILSSDEGELPPSKVHVTIIASPSYFECCMPKLSNNDDRVLLYVRKENDEVYDGIMLRESTVKGLKQAIEEKYGIPVQNISKVLKKSRKGILVNIDDNIVRHYSNEDTFIIDVETETLGNDVTHKIT</sequence>
<name>H2ZM18_CIOSA</name>
<dbReference type="InterPro" id="IPR057520">
    <property type="entry name" value="GRHL1/CP2_C"/>
</dbReference>
<accession>H2ZM18</accession>
<keyword evidence="9" id="KW-1185">Reference proteome</keyword>
<dbReference type="InterPro" id="IPR007604">
    <property type="entry name" value="CP2"/>
</dbReference>
<evidence type="ECO:0000256" key="1">
    <source>
        <dbReference type="ARBA" id="ARBA00004123"/>
    </source>
</evidence>
<evidence type="ECO:0000256" key="3">
    <source>
        <dbReference type="ARBA" id="ARBA00023125"/>
    </source>
</evidence>
<reference evidence="9" key="1">
    <citation type="submission" date="2003-08" db="EMBL/GenBank/DDBJ databases">
        <authorList>
            <person name="Birren B."/>
            <person name="Nusbaum C."/>
            <person name="Abebe A."/>
            <person name="Abouelleil A."/>
            <person name="Adekoya E."/>
            <person name="Ait-zahra M."/>
            <person name="Allen N."/>
            <person name="Allen T."/>
            <person name="An P."/>
            <person name="Anderson M."/>
            <person name="Anderson S."/>
            <person name="Arachchi H."/>
            <person name="Armbruster J."/>
            <person name="Bachantsang P."/>
            <person name="Baldwin J."/>
            <person name="Barry A."/>
            <person name="Bayul T."/>
            <person name="Blitshsteyn B."/>
            <person name="Bloom T."/>
            <person name="Blye J."/>
            <person name="Boguslavskiy L."/>
            <person name="Borowsky M."/>
            <person name="Boukhgalter B."/>
            <person name="Brunache A."/>
            <person name="Butler J."/>
            <person name="Calixte N."/>
            <person name="Calvo S."/>
            <person name="Camarata J."/>
            <person name="Campo K."/>
            <person name="Chang J."/>
            <person name="Cheshatsang Y."/>
            <person name="Citroen M."/>
            <person name="Collymore A."/>
            <person name="Considine T."/>
            <person name="Cook A."/>
            <person name="Cooke P."/>
            <person name="Corum B."/>
            <person name="Cuomo C."/>
            <person name="David R."/>
            <person name="Dawoe T."/>
            <person name="Degray S."/>
            <person name="Dodge S."/>
            <person name="Dooley K."/>
            <person name="Dorje P."/>
            <person name="Dorjee K."/>
            <person name="Dorris L."/>
            <person name="Duffey N."/>
            <person name="Dupes A."/>
            <person name="Elkins T."/>
            <person name="Engels R."/>
            <person name="Erickson J."/>
            <person name="Farina A."/>
            <person name="Faro S."/>
            <person name="Ferreira P."/>
            <person name="Fischer H."/>
            <person name="Fitzgerald M."/>
            <person name="Foley K."/>
            <person name="Gage D."/>
            <person name="Galagan J."/>
            <person name="Gearin G."/>
            <person name="Gnerre S."/>
            <person name="Gnirke A."/>
            <person name="Goyette A."/>
            <person name="Graham J."/>
            <person name="Grandbois E."/>
            <person name="Gyaltsen K."/>
            <person name="Hafez N."/>
            <person name="Hagopian D."/>
            <person name="Hagos B."/>
            <person name="Hall J."/>
            <person name="Hatcher B."/>
            <person name="Heller A."/>
            <person name="Higgins H."/>
            <person name="Honan T."/>
            <person name="Horn A."/>
            <person name="Houde N."/>
            <person name="Hughes L."/>
            <person name="Hulme W."/>
            <person name="Husby E."/>
            <person name="Iliev I."/>
            <person name="Jaffe D."/>
            <person name="Jones C."/>
            <person name="Kamal M."/>
            <person name="Kamat A."/>
            <person name="Kamvysselis M."/>
            <person name="Karlsson E."/>
            <person name="Kells C."/>
            <person name="Kieu A."/>
            <person name="Kisner P."/>
            <person name="Kodira C."/>
            <person name="Kulbokas E."/>
            <person name="Labutti K."/>
            <person name="Lama D."/>
            <person name="Landers T."/>
            <person name="Leger J."/>
            <person name="Levine S."/>
            <person name="Lewis D."/>
            <person name="Lewis T."/>
            <person name="Lindblad-toh K."/>
            <person name="Liu X."/>
            <person name="Lokyitsang T."/>
            <person name="Lokyitsang Y."/>
            <person name="Lucien O."/>
            <person name="Lui A."/>
            <person name="Ma L.J."/>
            <person name="Mabbitt R."/>
            <person name="Macdonald J."/>
            <person name="Maclean C."/>
            <person name="Major J."/>
            <person name="Manning J."/>
            <person name="Marabella R."/>
            <person name="Maru K."/>
            <person name="Matthews C."/>
            <person name="Mauceli E."/>
            <person name="Mccarthy M."/>
            <person name="Mcdonough S."/>
            <person name="Mcghee T."/>
            <person name="Meldrim J."/>
            <person name="Meneus L."/>
            <person name="Mesirov J."/>
            <person name="Mihalev A."/>
            <person name="Mihova T."/>
            <person name="Mikkelsen T."/>
            <person name="Mlenga V."/>
            <person name="Moru K."/>
            <person name="Mozes J."/>
            <person name="Mulrain L."/>
            <person name="Munson G."/>
            <person name="Naylor J."/>
            <person name="Newes C."/>
            <person name="Nguyen C."/>
            <person name="Nguyen N."/>
            <person name="Nguyen T."/>
            <person name="Nicol R."/>
            <person name="Nielsen C."/>
            <person name="Nizzari M."/>
            <person name="Norbu C."/>
            <person name="Norbu N."/>
            <person name="O'donnell P."/>
            <person name="Okoawo O."/>
            <person name="O'leary S."/>
            <person name="Omotosho B."/>
            <person name="O'neill K."/>
            <person name="Osman S."/>
            <person name="Parker S."/>
            <person name="Perrin D."/>
            <person name="Phunkhang P."/>
            <person name="Piqani B."/>
            <person name="Purcell S."/>
            <person name="Rachupka T."/>
            <person name="Ramasamy U."/>
            <person name="Rameau R."/>
            <person name="Ray V."/>
            <person name="Raymond C."/>
            <person name="Retta R."/>
            <person name="Richardson S."/>
            <person name="Rise C."/>
            <person name="Rodriguez J."/>
            <person name="Rogers J."/>
            <person name="Rogov P."/>
            <person name="Rutman M."/>
            <person name="Schupbach R."/>
            <person name="Seaman C."/>
            <person name="Settipalli S."/>
            <person name="Sharpe T."/>
            <person name="Sheridan J."/>
            <person name="Sherpa N."/>
            <person name="Shi J."/>
            <person name="Smirnov S."/>
            <person name="Smith C."/>
            <person name="Sougnez C."/>
            <person name="Spencer B."/>
            <person name="Stalker J."/>
            <person name="Stange-thomann N."/>
            <person name="Stavropoulos S."/>
            <person name="Stetson K."/>
            <person name="Stone C."/>
            <person name="Stone S."/>
            <person name="Stubbs M."/>
            <person name="Talamas J."/>
            <person name="Tchuinga P."/>
            <person name="Tenzing P."/>
            <person name="Tesfaye S."/>
            <person name="Theodore J."/>
            <person name="Thoulutsang Y."/>
            <person name="Topham K."/>
            <person name="Towey S."/>
            <person name="Tsamla T."/>
            <person name="Tsomo N."/>
            <person name="Vallee D."/>
            <person name="Vassiliev H."/>
            <person name="Venkataraman V."/>
            <person name="Vinson J."/>
            <person name="Vo A."/>
            <person name="Wade C."/>
            <person name="Wang S."/>
            <person name="Wangchuk T."/>
            <person name="Wangdi T."/>
            <person name="Whittaker C."/>
            <person name="Wilkinson J."/>
            <person name="Wu Y."/>
            <person name="Wyman D."/>
            <person name="Yadav S."/>
            <person name="Yang S."/>
            <person name="Yang X."/>
            <person name="Yeager S."/>
            <person name="Yee E."/>
            <person name="Young G."/>
            <person name="Zainoun J."/>
            <person name="Zembeck L."/>
            <person name="Zimmer A."/>
            <person name="Zody M."/>
            <person name="Lander E."/>
        </authorList>
    </citation>
    <scope>NUCLEOTIDE SEQUENCE [LARGE SCALE GENOMIC DNA]</scope>
</reference>
<dbReference type="Pfam" id="PF25416">
    <property type="entry name" value="GRHL1_C"/>
    <property type="match status" value="1"/>
</dbReference>
<dbReference type="PANTHER" id="PTHR11037">
    <property type="entry name" value="TRANSCRIPTION FACTOR CP2"/>
    <property type="match status" value="1"/>
</dbReference>
<dbReference type="Proteomes" id="UP000007875">
    <property type="component" value="Unassembled WGS sequence"/>
</dbReference>
<protein>
    <recommendedName>
        <fullName evidence="7">Grh/CP2 DB domain-containing protein</fullName>
    </recommendedName>
</protein>
<dbReference type="PANTHER" id="PTHR11037:SF20">
    <property type="entry name" value="PROTEIN GRAINYHEAD"/>
    <property type="match status" value="1"/>
</dbReference>
<evidence type="ECO:0000313" key="9">
    <source>
        <dbReference type="Proteomes" id="UP000007875"/>
    </source>
</evidence>
<dbReference type="GO" id="GO:0001228">
    <property type="term" value="F:DNA-binding transcription activator activity, RNA polymerase II-specific"/>
    <property type="evidence" value="ECO:0007669"/>
    <property type="project" value="TreeGrafter"/>
</dbReference>
<dbReference type="GO" id="GO:0005634">
    <property type="term" value="C:nucleus"/>
    <property type="evidence" value="ECO:0007669"/>
    <property type="project" value="UniProtKB-SubCell"/>
</dbReference>
<evidence type="ECO:0000256" key="5">
    <source>
        <dbReference type="ARBA" id="ARBA00023242"/>
    </source>
</evidence>
<keyword evidence="2" id="KW-0805">Transcription regulation</keyword>
<proteinExistence type="predicted"/>
<dbReference type="InterPro" id="IPR040167">
    <property type="entry name" value="TF_CP2-like"/>
</dbReference>